<dbReference type="AlphaFoldDB" id="A0A8S1B9X6"/>
<keyword evidence="3" id="KW-1185">Reference proteome</keyword>
<dbReference type="EMBL" id="CADEBC010000598">
    <property type="protein sequence ID" value="CAB3258616.1"/>
    <property type="molecule type" value="Genomic_DNA"/>
</dbReference>
<sequence length="83" mass="8950">MAPCMASDVTQGVNPNGRRGPIPLEGGGEGTRQRSLTPQSPPNCCCGRILGRCDRCKRPETDDTPVRPGECRLRRDAVAPFTL</sequence>
<accession>A0A8S1B9X6</accession>
<evidence type="ECO:0000313" key="2">
    <source>
        <dbReference type="EMBL" id="CAB3258616.1"/>
    </source>
</evidence>
<comment type="caution">
    <text evidence="2">The sequence shown here is derived from an EMBL/GenBank/DDBJ whole genome shotgun (WGS) entry which is preliminary data.</text>
</comment>
<organism evidence="2 3">
    <name type="scientific">Arctia plantaginis</name>
    <name type="common">Wood tiger moth</name>
    <name type="synonym">Phalaena plantaginis</name>
    <dbReference type="NCBI Taxonomy" id="874455"/>
    <lineage>
        <taxon>Eukaryota</taxon>
        <taxon>Metazoa</taxon>
        <taxon>Ecdysozoa</taxon>
        <taxon>Arthropoda</taxon>
        <taxon>Hexapoda</taxon>
        <taxon>Insecta</taxon>
        <taxon>Pterygota</taxon>
        <taxon>Neoptera</taxon>
        <taxon>Endopterygota</taxon>
        <taxon>Lepidoptera</taxon>
        <taxon>Glossata</taxon>
        <taxon>Ditrysia</taxon>
        <taxon>Noctuoidea</taxon>
        <taxon>Erebidae</taxon>
        <taxon>Arctiinae</taxon>
        <taxon>Arctia</taxon>
    </lineage>
</organism>
<proteinExistence type="predicted"/>
<evidence type="ECO:0000256" key="1">
    <source>
        <dbReference type="SAM" id="MobiDB-lite"/>
    </source>
</evidence>
<reference evidence="2 3" key="1">
    <citation type="submission" date="2020-04" db="EMBL/GenBank/DDBJ databases">
        <authorList>
            <person name="Wallbank WR R."/>
            <person name="Pardo Diaz C."/>
            <person name="Kozak K."/>
            <person name="Martin S."/>
            <person name="Jiggins C."/>
            <person name="Moest M."/>
            <person name="Warren A I."/>
            <person name="Byers J.R.P. K."/>
            <person name="Montejo-Kovacevich G."/>
            <person name="Yen C E."/>
        </authorList>
    </citation>
    <scope>NUCLEOTIDE SEQUENCE [LARGE SCALE GENOMIC DNA]</scope>
</reference>
<name>A0A8S1B9X6_ARCPL</name>
<protein>
    <submittedName>
        <fullName evidence="2">Uncharacterized protein</fullName>
    </submittedName>
</protein>
<gene>
    <name evidence="2" type="ORF">APLA_LOCUS16637</name>
</gene>
<dbReference type="Proteomes" id="UP000494106">
    <property type="component" value="Unassembled WGS sequence"/>
</dbReference>
<evidence type="ECO:0000313" key="3">
    <source>
        <dbReference type="Proteomes" id="UP000494106"/>
    </source>
</evidence>
<feature type="region of interest" description="Disordered" evidence="1">
    <location>
        <begin position="1"/>
        <end position="40"/>
    </location>
</feature>